<dbReference type="SUPFAM" id="SSF56601">
    <property type="entry name" value="beta-lactamase/transpeptidase-like"/>
    <property type="match status" value="1"/>
</dbReference>
<dbReference type="eggNOG" id="COG0768">
    <property type="taxonomic scope" value="Bacteria"/>
</dbReference>
<dbReference type="Pfam" id="PF03793">
    <property type="entry name" value="PASTA"/>
    <property type="match status" value="1"/>
</dbReference>
<keyword evidence="5 8" id="KW-0472">Membrane</keyword>
<dbReference type="UniPathway" id="UPA00219"/>
<feature type="compositionally biased region" description="Acidic residues" evidence="7">
    <location>
        <begin position="707"/>
        <end position="733"/>
    </location>
</feature>
<evidence type="ECO:0000313" key="10">
    <source>
        <dbReference type="EMBL" id="ADH99158.1"/>
    </source>
</evidence>
<dbReference type="GO" id="GO:0071555">
    <property type="term" value="P:cell wall organization"/>
    <property type="evidence" value="ECO:0007669"/>
    <property type="project" value="TreeGrafter"/>
</dbReference>
<evidence type="ECO:0000256" key="4">
    <source>
        <dbReference type="ARBA" id="ARBA00012448"/>
    </source>
</evidence>
<dbReference type="RefSeq" id="WP_013172582.1">
    <property type="nucleotide sequence ID" value="NC_014219.1"/>
</dbReference>
<reference evidence="10" key="1">
    <citation type="submission" date="2009-10" db="EMBL/GenBank/DDBJ databases">
        <title>Complete sequence of Bacillus selenitireducens MLS10.</title>
        <authorList>
            <consortium name="US DOE Joint Genome Institute"/>
            <person name="Lucas S."/>
            <person name="Copeland A."/>
            <person name="Lapidus A."/>
            <person name="Glavina del Rio T."/>
            <person name="Dalin E."/>
            <person name="Tice H."/>
            <person name="Bruce D."/>
            <person name="Goodwin L."/>
            <person name="Pitluck S."/>
            <person name="Sims D."/>
            <person name="Brettin T."/>
            <person name="Detter J.C."/>
            <person name="Han C."/>
            <person name="Larimer F."/>
            <person name="Land M."/>
            <person name="Hauser L."/>
            <person name="Kyrpides N."/>
            <person name="Ovchinnikova G."/>
            <person name="Stolz J."/>
        </authorList>
    </citation>
    <scope>NUCLEOTIDE SEQUENCE [LARGE SCALE GENOMIC DNA]</scope>
    <source>
        <strain evidence="10">MLS10</strain>
    </source>
</reference>
<sequence>MDPQRKRSLIRRGITLMGLLLLVITVLFSRFVYIQAAKEVQGNDLASMIESRWSESRTLEGVRGSILDRNGEVLAEEIPSYTIVAILDDSYDRHVSDPVGTASALSPVLGIEQATLEGFLTRSAAQVELGPRAKNLSYETMREVEELDLDGILFREDPRRYYPRQQFASHVIGYTERDMSVARMGLESTLNEFLEGEDGLLTYKRDGRRRPLLDADEQLTEPVNGSDVTLTLDAKIQTAMEQTMDQVNEEYDPERMIAIAAHAKTGEILAMSNRPGFNPNQYEEIENYSNYAVSSRFEPGSTMKIFTLAAAIEEGVYQGDHTYQSGSYQVIDRTVRDHNQGRGWGEITYNEGLRRSSNVAFSKLALEYLGEDTLFEYVNAFGFRDPTGIDLPNETTGLIADTYTIDAATTSFGQGSAVSPIQQIQAATAIANNGSMMKPYVIDRIVAADGEETLYENEPTVSGNPISENTANEVLALLETVVSGEGGTGHPYAIDGFQIAGKTGTAQIPNEGAPGYQSGHGNYIYSFLGMAPAHDPEVIVYVAVEKPDIEPHVPGNEPVSKVFRQVMEQSLQYLNIAPTEQGEDYQVAERHPMPTFVGQDTGRVKEQLDEEGYRVKVIGNGDIISKQTPPEGTDVVNGETVILVTDGDVTLPDLTGWSLRTVYMLASLYDIETEPDGTGYVIRQMPAVGTPLDQLQRLAVQLSTSSLDEEEWVDEQQQDVDSEEDSDDDFFMN</sequence>
<feature type="domain" description="PASTA" evidence="9">
    <location>
        <begin position="587"/>
        <end position="647"/>
    </location>
</feature>
<dbReference type="KEGG" id="bse:Bsel_1649"/>
<evidence type="ECO:0000256" key="3">
    <source>
        <dbReference type="ARBA" id="ARBA00007171"/>
    </source>
</evidence>
<evidence type="ECO:0000256" key="7">
    <source>
        <dbReference type="SAM" id="MobiDB-lite"/>
    </source>
</evidence>
<dbReference type="EC" id="3.4.16.4" evidence="4"/>
<keyword evidence="10" id="KW-0808">Transferase</keyword>
<accession>D6XTM2</accession>
<evidence type="ECO:0000256" key="2">
    <source>
        <dbReference type="ARBA" id="ARBA00004752"/>
    </source>
</evidence>
<evidence type="ECO:0000256" key="1">
    <source>
        <dbReference type="ARBA" id="ARBA00004370"/>
    </source>
</evidence>
<dbReference type="InterPro" id="IPR050515">
    <property type="entry name" value="Beta-lactam/transpept"/>
</dbReference>
<dbReference type="InterPro" id="IPR005311">
    <property type="entry name" value="PBP_dimer"/>
</dbReference>
<dbReference type="Pfam" id="PF03717">
    <property type="entry name" value="PBP_dimer"/>
    <property type="match status" value="1"/>
</dbReference>
<evidence type="ECO:0000256" key="5">
    <source>
        <dbReference type="ARBA" id="ARBA00023136"/>
    </source>
</evidence>
<feature type="domain" description="PASTA" evidence="9">
    <location>
        <begin position="648"/>
        <end position="704"/>
    </location>
</feature>
<dbReference type="AlphaFoldDB" id="D6XTM2"/>
<dbReference type="Pfam" id="PF00905">
    <property type="entry name" value="Transpeptidase"/>
    <property type="match status" value="1"/>
</dbReference>
<dbReference type="InterPro" id="IPR012338">
    <property type="entry name" value="Beta-lactam/transpept-like"/>
</dbReference>
<dbReference type="GO" id="GO:0009002">
    <property type="term" value="F:serine-type D-Ala-D-Ala carboxypeptidase activity"/>
    <property type="evidence" value="ECO:0007669"/>
    <property type="project" value="UniProtKB-EC"/>
</dbReference>
<dbReference type="STRING" id="439292.Bsel_1649"/>
<dbReference type="GO" id="GO:0005886">
    <property type="term" value="C:plasma membrane"/>
    <property type="evidence" value="ECO:0007669"/>
    <property type="project" value="TreeGrafter"/>
</dbReference>
<dbReference type="Gene3D" id="3.40.710.10">
    <property type="entry name" value="DD-peptidase/beta-lactamase superfamily"/>
    <property type="match status" value="1"/>
</dbReference>
<organism evidence="10 11">
    <name type="scientific">Bacillus selenitireducens (strain ATCC 700615 / DSM 15326 / MLS10)</name>
    <dbReference type="NCBI Taxonomy" id="439292"/>
    <lineage>
        <taxon>Bacteria</taxon>
        <taxon>Bacillati</taxon>
        <taxon>Bacillota</taxon>
        <taxon>Bacilli</taxon>
        <taxon>Bacillales</taxon>
        <taxon>Bacillaceae</taxon>
        <taxon>Salisediminibacterium</taxon>
    </lineage>
</organism>
<dbReference type="SMART" id="SM00740">
    <property type="entry name" value="PASTA"/>
    <property type="match status" value="2"/>
</dbReference>
<evidence type="ECO:0000256" key="6">
    <source>
        <dbReference type="ARBA" id="ARBA00034000"/>
    </source>
</evidence>
<name>D6XTM2_BACIE</name>
<proteinExistence type="inferred from homology"/>
<dbReference type="InterPro" id="IPR001460">
    <property type="entry name" value="PCN-bd_Tpept"/>
</dbReference>
<dbReference type="InterPro" id="IPR036138">
    <property type="entry name" value="PBP_dimer_sf"/>
</dbReference>
<keyword evidence="8" id="KW-0812">Transmembrane</keyword>
<feature type="region of interest" description="Disordered" evidence="7">
    <location>
        <begin position="706"/>
        <end position="733"/>
    </location>
</feature>
<dbReference type="Proteomes" id="UP000000271">
    <property type="component" value="Chromosome"/>
</dbReference>
<dbReference type="OrthoDB" id="9804124at2"/>
<dbReference type="Gene3D" id="3.90.1310.10">
    <property type="entry name" value="Penicillin-binding protein 2a (Domain 2)"/>
    <property type="match status" value="1"/>
</dbReference>
<comment type="similarity">
    <text evidence="3">Belongs to the transpeptidase family.</text>
</comment>
<dbReference type="SUPFAM" id="SSF56519">
    <property type="entry name" value="Penicillin binding protein dimerisation domain"/>
    <property type="match status" value="1"/>
</dbReference>
<dbReference type="GO" id="GO:0008658">
    <property type="term" value="F:penicillin binding"/>
    <property type="evidence" value="ECO:0007669"/>
    <property type="project" value="InterPro"/>
</dbReference>
<comment type="catalytic activity">
    <reaction evidence="6">
        <text>Preferential cleavage: (Ac)2-L-Lys-D-Ala-|-D-Ala. Also transpeptidation of peptidyl-alanyl moieties that are N-acyl substituents of D-alanine.</text>
        <dbReference type="EC" id="3.4.16.4"/>
    </reaction>
</comment>
<keyword evidence="8" id="KW-1133">Transmembrane helix</keyword>
<dbReference type="PANTHER" id="PTHR30627:SF26">
    <property type="entry name" value="PENICILLIN-BINDING PROTEIN 2B"/>
    <property type="match status" value="1"/>
</dbReference>
<dbReference type="SUPFAM" id="SSF54184">
    <property type="entry name" value="Penicillin-binding protein 2x (pbp-2x), c-terminal domain"/>
    <property type="match status" value="2"/>
</dbReference>
<keyword evidence="11" id="KW-1185">Reference proteome</keyword>
<dbReference type="GO" id="GO:0016757">
    <property type="term" value="F:glycosyltransferase activity"/>
    <property type="evidence" value="ECO:0007669"/>
    <property type="project" value="UniProtKB-KW"/>
</dbReference>
<gene>
    <name evidence="10" type="ordered locus">Bsel_1649</name>
</gene>
<dbReference type="PROSITE" id="PS51178">
    <property type="entry name" value="PASTA"/>
    <property type="match status" value="2"/>
</dbReference>
<comment type="pathway">
    <text evidence="2">Cell wall biogenesis; peptidoglycan biosynthesis.</text>
</comment>
<dbReference type="PANTHER" id="PTHR30627">
    <property type="entry name" value="PEPTIDOGLYCAN D,D-TRANSPEPTIDASE"/>
    <property type="match status" value="1"/>
</dbReference>
<feature type="transmembrane region" description="Helical" evidence="8">
    <location>
        <begin position="12"/>
        <end position="33"/>
    </location>
</feature>
<dbReference type="HOGENOM" id="CLU_009289_6_1_9"/>
<evidence type="ECO:0000259" key="9">
    <source>
        <dbReference type="PROSITE" id="PS51178"/>
    </source>
</evidence>
<comment type="subcellular location">
    <subcellularLocation>
        <location evidence="1">Membrane</location>
    </subcellularLocation>
</comment>
<dbReference type="GO" id="GO:0009252">
    <property type="term" value="P:peptidoglycan biosynthetic process"/>
    <property type="evidence" value="ECO:0007669"/>
    <property type="project" value="UniProtKB-UniPathway"/>
</dbReference>
<protein>
    <recommendedName>
        <fullName evidence="4">serine-type D-Ala-D-Ala carboxypeptidase</fullName>
        <ecNumber evidence="4">3.4.16.4</ecNumber>
    </recommendedName>
</protein>
<keyword evidence="10" id="KW-0328">Glycosyltransferase</keyword>
<evidence type="ECO:0000256" key="8">
    <source>
        <dbReference type="SAM" id="Phobius"/>
    </source>
</evidence>
<evidence type="ECO:0000313" key="11">
    <source>
        <dbReference type="Proteomes" id="UP000000271"/>
    </source>
</evidence>
<dbReference type="CDD" id="cd06576">
    <property type="entry name" value="PASTA_Pbp2x-like_1"/>
    <property type="match status" value="1"/>
</dbReference>
<dbReference type="CDD" id="cd06575">
    <property type="entry name" value="PASTA_Pbp2x-like_2"/>
    <property type="match status" value="1"/>
</dbReference>
<dbReference type="InterPro" id="IPR005543">
    <property type="entry name" value="PASTA_dom"/>
</dbReference>
<dbReference type="EMBL" id="CP001791">
    <property type="protein sequence ID" value="ADH99158.1"/>
    <property type="molecule type" value="Genomic_DNA"/>
</dbReference>